<feature type="region of interest" description="Disordered" evidence="1">
    <location>
        <begin position="1286"/>
        <end position="1356"/>
    </location>
</feature>
<accession>A0A9N8DBD7</accession>
<feature type="region of interest" description="Disordered" evidence="1">
    <location>
        <begin position="436"/>
        <end position="463"/>
    </location>
</feature>
<sequence length="1356" mass="142651">MSVAGRPFAHEDILCGNLYLHLIINKNVTYSVVTPQFRRDMARLLQAEYTMNNGTFSERQNAAVVFENLTANWPHSNKEKIKKKPHREKYQFITDANVDDIIDALDPQNNYRAHIENDDALRVRQHVLECQLTYKGAKTKTPQPMLIWPDWLKGAIIVNTINGCQNRKSLTNCMAAFYHMNATTAEQYLYMHELLPQAIPRTRVSLLVPTSVVPSSASVLGSPIGAVAPSGFESDVMTTSGYTPATLQQQLDPTHGIPVGGTTMATSTGLDAPSGPGLGSNTLVDPPGPGTGSAPLDPPGPGMRTMPSDPPAPMPAPTTGTPGMGTMKPPPPSPSPTPWQPPPAGPMPTAPRPPAYGYGSTVPAGLLEGPPMPSPHGSQLALPGQQPHGAMTPWPGPYPPYGYGWQQPAPAPVVHHHQYNISGGISGGATVSFGAVKKKKGKKKSQDSSDSSTGSDSSGASEKLTAAAIEKIVRERDEALANTIKRDGNRTRSTVQALTTGRPAKPDAMQREHQQAAESVGTVLQFDGALGGSNRGLRTPEFGSSSTPRFPGGGRQQGSSVSFQVPNSANTVRAAPPTDNTQQTPLTVSVPVASSPTSPLEDSAGDSPSREDTSGGTTTPSAAPKSKSTRSWWQFHKRQSGSSGSSVASGSSRGSRGKRIVTKVQKSFRGGSKLVRRSFSGGSKPATQRSPSPTSPTATLQPVSGAPAVETVEHDESVDGSSQGTAFFDAAPGLDGINHARPEDDDDSSNHDPDLDGSPEAAMACAKPTTQDTPEETQWDQDIALGQEKHVVRYGWVGGAPAVASLPVETATIEPSKTVSKQVKLDEAYAASAQAEWDAQDRLSKPAAKKSPTEDALEVDSVSSESTDDGGGKPAAKTSPTEDAFEPEDDISEANSVVPVADSVEPADDDNSSVGSIAPETATNSWFGIRFSIFSPSKPEMSGAELKMIAARAAEAPPESADGASVVPANPDEDSQGNKEKPNEAAQEATAEKESDCDSQSSKCTTEELSPMHGPKVRAGPTPARIRAMTLEEMKAAEEKLEPAVAEPAEEGLHAATTDPTAMSLEEMKDAEPIIEEDEEGSQVGTESTAIAKAAEEELEPAVAKVAKPNTDCSGPKKKTSPMAKGGLLGIGGNPIRGTNIPKAEASVVVETVDEESSEGSYPPVEATDGTIVPVTISIAATDHVPTETASKVEEEDGAPIAKAAEEELEPLDGGTVVEAEPDEEGSQGTQQSDGRAGTWPNDDKPYWGLNRTNGKPCARCRAIPGYCASHMGQAPPGYDAEAQMKRAKAKKKEAQKKKKAAPVMKKKKAPKKTTTSIAVIDAVPAGTGWKRRKSKRTRTDEPDSKSDSSDDDDDA</sequence>
<feature type="region of interest" description="Disordered" evidence="1">
    <location>
        <begin position="1101"/>
        <end position="1169"/>
    </location>
</feature>
<feature type="region of interest" description="Disordered" evidence="1">
    <location>
        <begin position="481"/>
        <end position="781"/>
    </location>
</feature>
<organism evidence="2 3">
    <name type="scientific">Seminavis robusta</name>
    <dbReference type="NCBI Taxonomy" id="568900"/>
    <lineage>
        <taxon>Eukaryota</taxon>
        <taxon>Sar</taxon>
        <taxon>Stramenopiles</taxon>
        <taxon>Ochrophyta</taxon>
        <taxon>Bacillariophyta</taxon>
        <taxon>Bacillariophyceae</taxon>
        <taxon>Bacillariophycidae</taxon>
        <taxon>Naviculales</taxon>
        <taxon>Naviculaceae</taxon>
        <taxon>Seminavis</taxon>
    </lineage>
</organism>
<feature type="compositionally biased region" description="Pro residues" evidence="1">
    <location>
        <begin position="328"/>
        <end position="354"/>
    </location>
</feature>
<feature type="compositionally biased region" description="Low complexity" evidence="1">
    <location>
        <begin position="448"/>
        <end position="463"/>
    </location>
</feature>
<evidence type="ECO:0000313" key="2">
    <source>
        <dbReference type="EMBL" id="CAB9497611.1"/>
    </source>
</evidence>
<feature type="compositionally biased region" description="Basic residues" evidence="1">
    <location>
        <begin position="1286"/>
        <end position="1312"/>
    </location>
</feature>
<evidence type="ECO:0000256" key="1">
    <source>
        <dbReference type="SAM" id="MobiDB-lite"/>
    </source>
</evidence>
<dbReference type="Proteomes" id="UP001153069">
    <property type="component" value="Unassembled WGS sequence"/>
</dbReference>
<feature type="compositionally biased region" description="Low complexity" evidence="1">
    <location>
        <begin position="317"/>
        <end position="327"/>
    </location>
</feature>
<feature type="region of interest" description="Disordered" evidence="1">
    <location>
        <begin position="258"/>
        <end position="393"/>
    </location>
</feature>
<feature type="compositionally biased region" description="Low complexity" evidence="1">
    <location>
        <begin position="584"/>
        <end position="600"/>
    </location>
</feature>
<feature type="compositionally biased region" description="Acidic residues" evidence="1">
    <location>
        <begin position="883"/>
        <end position="892"/>
    </location>
</feature>
<feature type="region of interest" description="Disordered" evidence="1">
    <location>
        <begin position="831"/>
        <end position="921"/>
    </location>
</feature>
<proteinExistence type="predicted"/>
<dbReference type="EMBL" id="CAICTM010000023">
    <property type="protein sequence ID" value="CAB9497611.1"/>
    <property type="molecule type" value="Genomic_DNA"/>
</dbReference>
<comment type="caution">
    <text evidence="2">The sequence shown here is derived from an EMBL/GenBank/DDBJ whole genome shotgun (WGS) entry which is preliminary data.</text>
</comment>
<feature type="compositionally biased region" description="Basic and acidic residues" evidence="1">
    <location>
        <begin position="1338"/>
        <end position="1349"/>
    </location>
</feature>
<feature type="compositionally biased region" description="Polar residues" evidence="1">
    <location>
        <begin position="557"/>
        <end position="571"/>
    </location>
</feature>
<protein>
    <submittedName>
        <fullName evidence="2">Uncharacterized protein</fullName>
    </submittedName>
</protein>
<gene>
    <name evidence="2" type="ORF">SEMRO_23_G015550.1</name>
</gene>
<feature type="region of interest" description="Disordered" evidence="1">
    <location>
        <begin position="952"/>
        <end position="1025"/>
    </location>
</feature>
<feature type="compositionally biased region" description="Polar residues" evidence="1">
    <location>
        <begin position="685"/>
        <end position="702"/>
    </location>
</feature>
<feature type="region of interest" description="Disordered" evidence="1">
    <location>
        <begin position="1183"/>
        <end position="1255"/>
    </location>
</feature>
<feature type="compositionally biased region" description="Low complexity" evidence="1">
    <location>
        <begin position="640"/>
        <end position="654"/>
    </location>
</feature>
<feature type="region of interest" description="Disordered" evidence="1">
    <location>
        <begin position="1039"/>
        <end position="1062"/>
    </location>
</feature>
<evidence type="ECO:0000313" key="3">
    <source>
        <dbReference type="Proteomes" id="UP001153069"/>
    </source>
</evidence>
<keyword evidence="3" id="KW-1185">Reference proteome</keyword>
<feature type="compositionally biased region" description="Polar residues" evidence="1">
    <location>
        <begin position="998"/>
        <end position="1008"/>
    </location>
</feature>
<feature type="compositionally biased region" description="Low complexity" evidence="1">
    <location>
        <begin position="952"/>
        <end position="961"/>
    </location>
</feature>
<feature type="compositionally biased region" description="Basic and acidic residues" evidence="1">
    <location>
        <begin position="738"/>
        <end position="754"/>
    </location>
</feature>
<reference evidence="2" key="1">
    <citation type="submission" date="2020-06" db="EMBL/GenBank/DDBJ databases">
        <authorList>
            <consortium name="Plant Systems Biology data submission"/>
        </authorList>
    </citation>
    <scope>NUCLEOTIDE SEQUENCE</scope>
    <source>
        <strain evidence="2">D6</strain>
    </source>
</reference>
<feature type="compositionally biased region" description="Basic and acidic residues" evidence="1">
    <location>
        <begin position="481"/>
        <end position="490"/>
    </location>
</feature>
<name>A0A9N8DBD7_9STRA</name>
<feature type="compositionally biased region" description="Basic and acidic residues" evidence="1">
    <location>
        <begin position="504"/>
        <end position="515"/>
    </location>
</feature>